<dbReference type="GO" id="GO:0043138">
    <property type="term" value="F:3'-5' DNA helicase activity"/>
    <property type="evidence" value="ECO:0007669"/>
    <property type="project" value="TreeGrafter"/>
</dbReference>
<dbReference type="PANTHER" id="PTHR11070:SF66">
    <property type="entry name" value="UVRD-LIKE HELICASE C-TERMINAL DOMAIN-CONTAINING PROTEIN"/>
    <property type="match status" value="1"/>
</dbReference>
<protein>
    <recommendedName>
        <fullName evidence="2">DNA helicase</fullName>
    </recommendedName>
</protein>
<dbReference type="Pfam" id="PF13245">
    <property type="entry name" value="AAA_19"/>
    <property type="match status" value="1"/>
</dbReference>
<dbReference type="InterPro" id="IPR000212">
    <property type="entry name" value="DNA_helicase_UvrD/REP"/>
</dbReference>
<sequence length="1073" mass="121526">MEKADNPEEINYSSHHGIRASSNFLHESPHVDDADATTARINTNNGIIASPPPQSILPTPSTEQRAVINAVLEGNCVTIPSVAGSGKTTCMLQIAAALPLHRHAIIITYNRSLKDECVTRIHACGLSTRVSCYTIHGLISRVAGRVCNDDSKLNSVAQEWDRDGRSLGKARPFGMDLVLLDEAQDLRPSFYRALCHVMEMCLHYRGRASSGANGVEQTTLQICLVGDPNQMLYDFPTYGSDKASTRYMMEPQKHWGQFTKHRAWTKRKLSVSYRLTPNIAAFVNVIWGTGIVGGNTRTENLPVDYVCKYPFPYKYGSDPNFLSTKYLQGLIDEYEPENTLFLAQSVKNKNCPIRVHVNELLKIQDGNGQRLYNFHIKESFRGFEGKADLRNKVRVWTFCGSKGIEADCVVIFGFDGDYLASLNQMCVALSRARKRLVVIHGKKYTGRGLCPNKYYPLLGEKEEGMKHSIVWNGRVLSVDVPPCKGGDLESSRIRSRQTRALLSTLEKNKAICTKLEGMPKIKDTATVVKHSVAWYVASEFSFFAALEEHYFLSYGMWTQEKQIADRIEYNISVQFDKIAEDVSALYGEALVYMLQWEKEGYCPNVETVINDGILQFNPTEWYQEDVLRTLIFAQKNCEPMPPGMDTAFSAAVRAEEKGIMGKDLIRLLNTRIRIQKRRVDGERIIFFRIKAMETRELDEKMKPFLAKIRSIYEATEKTPAIWLFIANAVMAYDTYHEKWNQIGTEPESYERWAEAHALEKGLSRLRELMKSVPPSQENTLKQEDGTHMELSSFEHELIYDFEEDEIICKPPNNLNIQGVQGICDWVGSGLSSPSGTLVDLLEIKFTSELGNENRLQIMTYAALLAVERNKTSVGMLYNARTEEMEICQIEPQRAKDFLIDTSWFKYDGTKRYSRKLDGVVIKSDTEKTLCQRKTQINRTSISNPLNDTKISMSCTTNEATVANVISMVENQLQKRSLHTSVHREDEQNKRCKYRNDIMRSQGSDEFIRGPSSAFSCISSIVAEEESPMFGTPSTARFQNQTEWIDLTSPDSVCKQQLRMVDLTAGHSDDDSNC</sequence>
<dbReference type="EMBL" id="HBNS01010665">
    <property type="protein sequence ID" value="CAE4595207.1"/>
    <property type="molecule type" value="Transcribed_RNA"/>
</dbReference>
<dbReference type="SUPFAM" id="SSF52540">
    <property type="entry name" value="P-loop containing nucleoside triphosphate hydrolases"/>
    <property type="match status" value="1"/>
</dbReference>
<name>A0A7S4QVJ3_9STRA</name>
<dbReference type="GO" id="GO:0005524">
    <property type="term" value="F:ATP binding"/>
    <property type="evidence" value="ECO:0007669"/>
    <property type="project" value="InterPro"/>
</dbReference>
<dbReference type="PANTHER" id="PTHR11070">
    <property type="entry name" value="UVRD / RECB / PCRA DNA HELICASE FAMILY MEMBER"/>
    <property type="match status" value="1"/>
</dbReference>
<reference evidence="1" key="1">
    <citation type="submission" date="2021-01" db="EMBL/GenBank/DDBJ databases">
        <authorList>
            <person name="Corre E."/>
            <person name="Pelletier E."/>
            <person name="Niang G."/>
            <person name="Scheremetjew M."/>
            <person name="Finn R."/>
            <person name="Kale V."/>
            <person name="Holt S."/>
            <person name="Cochrane G."/>
            <person name="Meng A."/>
            <person name="Brown T."/>
            <person name="Cohen L."/>
        </authorList>
    </citation>
    <scope>NUCLEOTIDE SEQUENCE</scope>
    <source>
        <strain evidence="1">GSO104</strain>
    </source>
</reference>
<dbReference type="GO" id="GO:0000725">
    <property type="term" value="P:recombinational repair"/>
    <property type="evidence" value="ECO:0007669"/>
    <property type="project" value="TreeGrafter"/>
</dbReference>
<proteinExistence type="predicted"/>
<dbReference type="InterPro" id="IPR027417">
    <property type="entry name" value="P-loop_NTPase"/>
</dbReference>
<evidence type="ECO:0000313" key="1">
    <source>
        <dbReference type="EMBL" id="CAE4595207.1"/>
    </source>
</evidence>
<dbReference type="Gene3D" id="3.40.50.300">
    <property type="entry name" value="P-loop containing nucleotide triphosphate hydrolases"/>
    <property type="match status" value="2"/>
</dbReference>
<gene>
    <name evidence="1" type="ORF">DBRI00130_LOCUS8610</name>
</gene>
<evidence type="ECO:0008006" key="2">
    <source>
        <dbReference type="Google" id="ProtNLM"/>
    </source>
</evidence>
<dbReference type="AlphaFoldDB" id="A0A7S4QVJ3"/>
<organism evidence="1">
    <name type="scientific">Ditylum brightwellii</name>
    <dbReference type="NCBI Taxonomy" id="49249"/>
    <lineage>
        <taxon>Eukaryota</taxon>
        <taxon>Sar</taxon>
        <taxon>Stramenopiles</taxon>
        <taxon>Ochrophyta</taxon>
        <taxon>Bacillariophyta</taxon>
        <taxon>Mediophyceae</taxon>
        <taxon>Lithodesmiophycidae</taxon>
        <taxon>Lithodesmiales</taxon>
        <taxon>Lithodesmiaceae</taxon>
        <taxon>Ditylum</taxon>
    </lineage>
</organism>
<dbReference type="GO" id="GO:0003677">
    <property type="term" value="F:DNA binding"/>
    <property type="evidence" value="ECO:0007669"/>
    <property type="project" value="InterPro"/>
</dbReference>
<accession>A0A7S4QVJ3</accession>
<dbReference type="GO" id="GO:0005634">
    <property type="term" value="C:nucleus"/>
    <property type="evidence" value="ECO:0007669"/>
    <property type="project" value="TreeGrafter"/>
</dbReference>